<dbReference type="EMBL" id="AUWU02000007">
    <property type="protein sequence ID" value="KAH0570485.1"/>
    <property type="molecule type" value="Genomic_DNA"/>
</dbReference>
<reference evidence="2 3" key="1">
    <citation type="journal article" date="2014" name="PLoS Genet.">
        <title>The Genome of Spironucleus salmonicida Highlights a Fish Pathogen Adapted to Fluctuating Environments.</title>
        <authorList>
            <person name="Xu F."/>
            <person name="Jerlstrom-Hultqvist J."/>
            <person name="Einarsson E."/>
            <person name="Astvaldsson A."/>
            <person name="Svard S.G."/>
            <person name="Andersson J.O."/>
        </authorList>
    </citation>
    <scope>NUCLEOTIDE SEQUENCE</scope>
    <source>
        <strain evidence="3">ATCC 50377</strain>
    </source>
</reference>
<dbReference type="VEuPathDB" id="GiardiaDB:SS50377_26765"/>
<proteinExistence type="predicted"/>
<feature type="coiled-coil region" evidence="1">
    <location>
        <begin position="132"/>
        <end position="159"/>
    </location>
</feature>
<keyword evidence="4" id="KW-1185">Reference proteome</keyword>
<evidence type="ECO:0000256" key="1">
    <source>
        <dbReference type="SAM" id="Coils"/>
    </source>
</evidence>
<keyword evidence="1" id="KW-0175">Coiled coil</keyword>
<evidence type="ECO:0000313" key="2">
    <source>
        <dbReference type="EMBL" id="EST49234.1"/>
    </source>
</evidence>
<accession>V6M738</accession>
<reference evidence="3" key="2">
    <citation type="submission" date="2020-12" db="EMBL/GenBank/DDBJ databases">
        <title>New Spironucleus salmonicida genome in near-complete chromosomes.</title>
        <authorList>
            <person name="Xu F."/>
            <person name="Kurt Z."/>
            <person name="Jimenez-Gonzalez A."/>
            <person name="Astvaldsson A."/>
            <person name="Andersson J.O."/>
            <person name="Svard S.G."/>
        </authorList>
    </citation>
    <scope>NUCLEOTIDE SEQUENCE</scope>
    <source>
        <strain evidence="3">ATCC 50377</strain>
    </source>
</reference>
<organism evidence="2">
    <name type="scientific">Spironucleus salmonicida</name>
    <dbReference type="NCBI Taxonomy" id="348837"/>
    <lineage>
        <taxon>Eukaryota</taxon>
        <taxon>Metamonada</taxon>
        <taxon>Diplomonadida</taxon>
        <taxon>Hexamitidae</taxon>
        <taxon>Hexamitinae</taxon>
        <taxon>Spironucleus</taxon>
    </lineage>
</organism>
<protein>
    <submittedName>
        <fullName evidence="2">Uncharacterized protein</fullName>
    </submittedName>
</protein>
<dbReference type="AlphaFoldDB" id="V6M738"/>
<name>V6M738_9EUKA</name>
<evidence type="ECO:0000313" key="4">
    <source>
        <dbReference type="Proteomes" id="UP000018208"/>
    </source>
</evidence>
<gene>
    <name evidence="2" type="ORF">SS50377_10454</name>
    <name evidence="3" type="ORF">SS50377_26765</name>
</gene>
<sequence>MKEYQLYKYIEQIDQKLADKTRQITINKPVFVQNLQLENLLKFTPVVIHKLNFDKLLNIMQDNQTIGEIEQLSINLKDQIKNYWKNFDEIQATLEYYIIESQRIIHQKEFMDSYFSQLNSYLSDSITKQQANQLVQQDVQKYQKQIAALQKEIQHNQSVISEYEGIDGEQDYQVVLLNDLETLIKTRDALQNVK</sequence>
<dbReference type="EMBL" id="KI545953">
    <property type="protein sequence ID" value="EST49234.1"/>
    <property type="molecule type" value="Genomic_DNA"/>
</dbReference>
<evidence type="ECO:0000313" key="3">
    <source>
        <dbReference type="EMBL" id="KAH0570485.1"/>
    </source>
</evidence>
<dbReference type="Proteomes" id="UP000018208">
    <property type="component" value="Unassembled WGS sequence"/>
</dbReference>